<dbReference type="EMBL" id="VAHF01000002">
    <property type="protein sequence ID" value="TXG69168.1"/>
    <property type="molecule type" value="Genomic_DNA"/>
</dbReference>
<dbReference type="OrthoDB" id="288590at2759"/>
<dbReference type="GO" id="GO:0046872">
    <property type="term" value="F:metal ion binding"/>
    <property type="evidence" value="ECO:0007669"/>
    <property type="project" value="UniProtKB-KW"/>
</dbReference>
<dbReference type="InterPro" id="IPR005123">
    <property type="entry name" value="Oxoglu/Fe-dep_dioxygenase_dom"/>
</dbReference>
<dbReference type="Gene3D" id="2.60.120.330">
    <property type="entry name" value="B-lactam Antibiotic, Isopenicillin N Synthase, Chain"/>
    <property type="match status" value="1"/>
</dbReference>
<keyword evidence="3" id="KW-0223">Dioxygenase</keyword>
<keyword evidence="5 7" id="KW-0408">Iron</keyword>
<evidence type="ECO:0000313" key="9">
    <source>
        <dbReference type="EMBL" id="TXG69168.1"/>
    </source>
</evidence>
<dbReference type="Proteomes" id="UP000323000">
    <property type="component" value="Chromosome 2"/>
</dbReference>
<organism evidence="9 10">
    <name type="scientific">Acer yangbiense</name>
    <dbReference type="NCBI Taxonomy" id="1000413"/>
    <lineage>
        <taxon>Eukaryota</taxon>
        <taxon>Viridiplantae</taxon>
        <taxon>Streptophyta</taxon>
        <taxon>Embryophyta</taxon>
        <taxon>Tracheophyta</taxon>
        <taxon>Spermatophyta</taxon>
        <taxon>Magnoliopsida</taxon>
        <taxon>eudicotyledons</taxon>
        <taxon>Gunneridae</taxon>
        <taxon>Pentapetalae</taxon>
        <taxon>rosids</taxon>
        <taxon>malvids</taxon>
        <taxon>Sapindales</taxon>
        <taxon>Sapindaceae</taxon>
        <taxon>Hippocastanoideae</taxon>
        <taxon>Acereae</taxon>
        <taxon>Acer</taxon>
    </lineage>
</organism>
<dbReference type="InterPro" id="IPR044861">
    <property type="entry name" value="IPNS-like_FE2OG_OXY"/>
</dbReference>
<evidence type="ECO:0000256" key="4">
    <source>
        <dbReference type="ARBA" id="ARBA00023002"/>
    </source>
</evidence>
<protein>
    <recommendedName>
        <fullName evidence="8">Fe2OG dioxygenase domain-containing protein</fullName>
    </recommendedName>
</protein>
<evidence type="ECO:0000313" key="10">
    <source>
        <dbReference type="Proteomes" id="UP000323000"/>
    </source>
</evidence>
<dbReference type="AlphaFoldDB" id="A0A5C7IJ47"/>
<name>A0A5C7IJ47_9ROSI</name>
<dbReference type="GO" id="GO:0051213">
    <property type="term" value="F:dioxygenase activity"/>
    <property type="evidence" value="ECO:0007669"/>
    <property type="project" value="UniProtKB-KW"/>
</dbReference>
<evidence type="ECO:0000256" key="1">
    <source>
        <dbReference type="ARBA" id="ARBA00008056"/>
    </source>
</evidence>
<comment type="caution">
    <text evidence="9">The sequence shown here is derived from an EMBL/GenBank/DDBJ whole genome shotgun (WGS) entry which is preliminary data.</text>
</comment>
<evidence type="ECO:0000256" key="7">
    <source>
        <dbReference type="RuleBase" id="RU003682"/>
    </source>
</evidence>
<comment type="similarity">
    <text evidence="1 7">Belongs to the iron/ascorbate-dependent oxidoreductase family.</text>
</comment>
<evidence type="ECO:0000256" key="3">
    <source>
        <dbReference type="ARBA" id="ARBA00022964"/>
    </source>
</evidence>
<comment type="function">
    <text evidence="6">Probable 2-oxoglutarate-dependent dioxygenase that may be involved in glucosinolates biosynthesis. May play a role in the production of aliphatic glucosinolates.</text>
</comment>
<dbReference type="Pfam" id="PF14226">
    <property type="entry name" value="DIOX_N"/>
    <property type="match status" value="1"/>
</dbReference>
<reference evidence="10" key="1">
    <citation type="journal article" date="2019" name="Gigascience">
        <title>De novo genome assembly of the endangered Acer yangbiense, a plant species with extremely small populations endemic to Yunnan Province, China.</title>
        <authorList>
            <person name="Yang J."/>
            <person name="Wariss H.M."/>
            <person name="Tao L."/>
            <person name="Zhang R."/>
            <person name="Yun Q."/>
            <person name="Hollingsworth P."/>
            <person name="Dao Z."/>
            <person name="Luo G."/>
            <person name="Guo H."/>
            <person name="Ma Y."/>
            <person name="Sun W."/>
        </authorList>
    </citation>
    <scope>NUCLEOTIDE SEQUENCE [LARGE SCALE GENOMIC DNA]</scope>
    <source>
        <strain evidence="10">cv. Malutang</strain>
    </source>
</reference>
<dbReference type="SUPFAM" id="SSF51197">
    <property type="entry name" value="Clavaminate synthase-like"/>
    <property type="match status" value="1"/>
</dbReference>
<dbReference type="InterPro" id="IPR027443">
    <property type="entry name" value="IPNS-like_sf"/>
</dbReference>
<gene>
    <name evidence="9" type="ORF">EZV62_004103</name>
</gene>
<evidence type="ECO:0000256" key="2">
    <source>
        <dbReference type="ARBA" id="ARBA00022723"/>
    </source>
</evidence>
<feature type="domain" description="Fe2OG dioxygenase" evidence="8">
    <location>
        <begin position="164"/>
        <end position="268"/>
    </location>
</feature>
<evidence type="ECO:0000256" key="6">
    <source>
        <dbReference type="ARBA" id="ARBA00057022"/>
    </source>
</evidence>
<dbReference type="FunFam" id="2.60.120.330:FF:000022">
    <property type="entry name" value="Probable 2-oxoglutarate-dependent dioxygenase AOP1.2"/>
    <property type="match status" value="1"/>
</dbReference>
<dbReference type="PANTHER" id="PTHR47990">
    <property type="entry name" value="2-OXOGLUTARATE (2OG) AND FE(II)-DEPENDENT OXYGENASE SUPERFAMILY PROTEIN-RELATED"/>
    <property type="match status" value="1"/>
</dbReference>
<dbReference type="InterPro" id="IPR026992">
    <property type="entry name" value="DIOX_N"/>
</dbReference>
<proteinExistence type="inferred from homology"/>
<dbReference type="Pfam" id="PF03171">
    <property type="entry name" value="2OG-FeII_Oxy"/>
    <property type="match status" value="1"/>
</dbReference>
<dbReference type="PROSITE" id="PS51471">
    <property type="entry name" value="FE2OG_OXY"/>
    <property type="match status" value="1"/>
</dbReference>
<accession>A0A5C7IJ47</accession>
<keyword evidence="10" id="KW-1185">Reference proteome</keyword>
<keyword evidence="2 7" id="KW-0479">Metal-binding</keyword>
<sequence>MRSLPIPNLPVIDLSKENLNPGTGSWLSTCRNVTQALEEYGCFVAVYDGVALELHDEVFSAVEKLFDLPLEIKKKNTSEKPYFGYVGRHQPFIPPLYEGLGIDCANTLEGTQNFSNIMWPQGNDSFCKTVLSYTKQVSELEQTVKQMVFESYGVEKYYESLNEKSTYLLRMMKYRGPEKNENNVGCESHTDKSFITILHQNEVNGLEIKAKDGSWIGFDDPTPSSFIVMAGDAFLAWSNGRIHSAVHRVVMNGGSKARYSVGVFTYNEGIIHVPEELADDEYPLQFKSFDHFGLLHYYATEEGSKADSTAKGYCAISNP</sequence>
<dbReference type="InterPro" id="IPR050231">
    <property type="entry name" value="Iron_ascorbate_oxido_reductase"/>
</dbReference>
<evidence type="ECO:0000256" key="5">
    <source>
        <dbReference type="ARBA" id="ARBA00023004"/>
    </source>
</evidence>
<keyword evidence="4 7" id="KW-0560">Oxidoreductase</keyword>
<evidence type="ECO:0000259" key="8">
    <source>
        <dbReference type="PROSITE" id="PS51471"/>
    </source>
</evidence>